<name>A0A261USJ1_9BORD</name>
<evidence type="ECO:0000313" key="2">
    <source>
        <dbReference type="EMBL" id="OZI64625.1"/>
    </source>
</evidence>
<evidence type="ECO:0000313" key="3">
    <source>
        <dbReference type="Proteomes" id="UP000216885"/>
    </source>
</evidence>
<organism evidence="2 3">
    <name type="scientific">Bordetella genomosp. 4</name>
    <dbReference type="NCBI Taxonomy" id="463044"/>
    <lineage>
        <taxon>Bacteria</taxon>
        <taxon>Pseudomonadati</taxon>
        <taxon>Pseudomonadota</taxon>
        <taxon>Betaproteobacteria</taxon>
        <taxon>Burkholderiales</taxon>
        <taxon>Alcaligenaceae</taxon>
        <taxon>Bordetella</taxon>
    </lineage>
</organism>
<feature type="compositionally biased region" description="Polar residues" evidence="1">
    <location>
        <begin position="1"/>
        <end position="15"/>
    </location>
</feature>
<sequence length="662" mass="72243">MGDGMTTYNTGNPVPSTDPRDLRDNAENYDTAMNDRDSPSWIDRLGRPRKTFAEIERLADPGTVLAAVETAEEAARTAVAANRTIFRATKAELLAAMQGPPAQLDETPGKVTNDPGHTVENPVNGDYVWRNGQLVYSAAQPATREEVDYALETYSALVGEPVEQYEFFNEYPVPEFFTDKAYVGTDSADFVIESKTTSGEFVFNGSASSGDETQYEFHNAPDTEGMGSVFVDRNEYIFANFSQVGDWSGEATPANSEANLKFPLNPLTQMLGQILYGQSLYMGCRGIPPLSTDQPYSNWTFGQGPRSTRPGGTGGGTGTQSAIPLIENTSNIAGNGSPDPGETPCSGAANFFSVQIKDWGIDPNALPVFSSTAGHGGYSITQLNENSSWIAVWRDHVTQQKARAEEMGKEYIVPVLHYGQGESDGGMDEIVWRNYFLALYAYQVSFVKSVTGQKWTPPMHTYQNWATGNASNPAKAYLWLARNYPNTFRLVTPLYHLPRADYASDGTHLSNIGSKHLGCYLGRASADVVLSRPMTNFIMPGKPVYESDTRIRIPHASGFPLQLTETTAQSGYKVLTGGEDAGVPVVTLDEYKNVILTLPQSVSPEDLVVRYARDYKPEGIVLNGGAGDLCDTDPSTVIISDELRSLRSYCPSFVETVTLSRV</sequence>
<reference evidence="2 3" key="1">
    <citation type="submission" date="2017-05" db="EMBL/GenBank/DDBJ databases">
        <title>Complete and WGS of Bordetella genogroups.</title>
        <authorList>
            <person name="Spilker T."/>
            <person name="LiPuma J."/>
        </authorList>
    </citation>
    <scope>NUCLEOTIDE SEQUENCE [LARGE SCALE GENOMIC DNA]</scope>
    <source>
        <strain evidence="2 3">AU9919</strain>
    </source>
</reference>
<gene>
    <name evidence="2" type="ORF">CAL20_02945</name>
</gene>
<comment type="caution">
    <text evidence="2">The sequence shown here is derived from an EMBL/GenBank/DDBJ whole genome shotgun (WGS) entry which is preliminary data.</text>
</comment>
<dbReference type="SUPFAM" id="SSF52266">
    <property type="entry name" value="SGNH hydrolase"/>
    <property type="match status" value="1"/>
</dbReference>
<dbReference type="Proteomes" id="UP000216885">
    <property type="component" value="Unassembled WGS sequence"/>
</dbReference>
<feature type="region of interest" description="Disordered" evidence="1">
    <location>
        <begin position="1"/>
        <end position="41"/>
    </location>
</feature>
<feature type="region of interest" description="Disordered" evidence="1">
    <location>
        <begin position="300"/>
        <end position="322"/>
    </location>
</feature>
<evidence type="ECO:0000256" key="1">
    <source>
        <dbReference type="SAM" id="MobiDB-lite"/>
    </source>
</evidence>
<evidence type="ECO:0008006" key="4">
    <source>
        <dbReference type="Google" id="ProtNLM"/>
    </source>
</evidence>
<protein>
    <recommendedName>
        <fullName evidence="4">Sialate O-acetylesterase domain-containing protein</fullName>
    </recommendedName>
</protein>
<dbReference type="AlphaFoldDB" id="A0A261USJ1"/>
<accession>A0A261USJ1</accession>
<keyword evidence="3" id="KW-1185">Reference proteome</keyword>
<dbReference type="EMBL" id="NEVQ01000003">
    <property type="protein sequence ID" value="OZI64625.1"/>
    <property type="molecule type" value="Genomic_DNA"/>
</dbReference>
<proteinExistence type="predicted"/>